<name>A0ACB7S815_HYAAI</name>
<gene>
    <name evidence="1" type="ORF">HPB50_020069</name>
</gene>
<keyword evidence="2" id="KW-1185">Reference proteome</keyword>
<sequence length="196" mass="21781">MIRGAERVAPPPANDRLGWRVRPRLRPGGRCAAAKSPRRSIIPLRRNAEVDPDASLSAQHRAVVEAVAEGREIPGADACANRPASSISAKAAAARTAAAHDLVASPSGGPRRRRRADDECTHLGGDCRRRRRRKKRRRKKRKKDEQDRDTSLREPRWDPGLSLDGEQPFLDREKKTGRSGREAIHLYPIGTNSGYH</sequence>
<dbReference type="Proteomes" id="UP000821845">
    <property type="component" value="Chromosome 5"/>
</dbReference>
<reference evidence="1" key="1">
    <citation type="submission" date="2020-05" db="EMBL/GenBank/DDBJ databases">
        <title>Large-scale comparative analyses of tick genomes elucidate their genetic diversity and vector capacities.</title>
        <authorList>
            <person name="Jia N."/>
            <person name="Wang J."/>
            <person name="Shi W."/>
            <person name="Du L."/>
            <person name="Sun Y."/>
            <person name="Zhan W."/>
            <person name="Jiang J."/>
            <person name="Wang Q."/>
            <person name="Zhang B."/>
            <person name="Ji P."/>
            <person name="Sakyi L.B."/>
            <person name="Cui X."/>
            <person name="Yuan T."/>
            <person name="Jiang B."/>
            <person name="Yang W."/>
            <person name="Lam T.T.-Y."/>
            <person name="Chang Q."/>
            <person name="Ding S."/>
            <person name="Wang X."/>
            <person name="Zhu J."/>
            <person name="Ruan X."/>
            <person name="Zhao L."/>
            <person name="Wei J."/>
            <person name="Que T."/>
            <person name="Du C."/>
            <person name="Cheng J."/>
            <person name="Dai P."/>
            <person name="Han X."/>
            <person name="Huang E."/>
            <person name="Gao Y."/>
            <person name="Liu J."/>
            <person name="Shao H."/>
            <person name="Ye R."/>
            <person name="Li L."/>
            <person name="Wei W."/>
            <person name="Wang X."/>
            <person name="Wang C."/>
            <person name="Yang T."/>
            <person name="Huo Q."/>
            <person name="Li W."/>
            <person name="Guo W."/>
            <person name="Chen H."/>
            <person name="Zhou L."/>
            <person name="Ni X."/>
            <person name="Tian J."/>
            <person name="Zhou Y."/>
            <person name="Sheng Y."/>
            <person name="Liu T."/>
            <person name="Pan Y."/>
            <person name="Xia L."/>
            <person name="Li J."/>
            <person name="Zhao F."/>
            <person name="Cao W."/>
        </authorList>
    </citation>
    <scope>NUCLEOTIDE SEQUENCE</scope>
    <source>
        <strain evidence="1">Hyas-2018</strain>
    </source>
</reference>
<comment type="caution">
    <text evidence="1">The sequence shown here is derived from an EMBL/GenBank/DDBJ whole genome shotgun (WGS) entry which is preliminary data.</text>
</comment>
<proteinExistence type="predicted"/>
<evidence type="ECO:0000313" key="2">
    <source>
        <dbReference type="Proteomes" id="UP000821845"/>
    </source>
</evidence>
<accession>A0ACB7S815</accession>
<organism evidence="1 2">
    <name type="scientific">Hyalomma asiaticum</name>
    <name type="common">Tick</name>
    <dbReference type="NCBI Taxonomy" id="266040"/>
    <lineage>
        <taxon>Eukaryota</taxon>
        <taxon>Metazoa</taxon>
        <taxon>Ecdysozoa</taxon>
        <taxon>Arthropoda</taxon>
        <taxon>Chelicerata</taxon>
        <taxon>Arachnida</taxon>
        <taxon>Acari</taxon>
        <taxon>Parasitiformes</taxon>
        <taxon>Ixodida</taxon>
        <taxon>Ixodoidea</taxon>
        <taxon>Ixodidae</taxon>
        <taxon>Hyalomminae</taxon>
        <taxon>Hyalomma</taxon>
    </lineage>
</organism>
<evidence type="ECO:0000313" key="1">
    <source>
        <dbReference type="EMBL" id="KAH6930865.1"/>
    </source>
</evidence>
<protein>
    <submittedName>
        <fullName evidence="1">Uncharacterized protein</fullName>
    </submittedName>
</protein>
<dbReference type="EMBL" id="CM023485">
    <property type="protein sequence ID" value="KAH6930865.1"/>
    <property type="molecule type" value="Genomic_DNA"/>
</dbReference>